<keyword evidence="2" id="KW-1185">Reference proteome</keyword>
<gene>
    <name evidence="1" type="ORF">MBFIL_01430</name>
</gene>
<name>A0A166FB13_9EURY</name>
<dbReference type="Pfam" id="PF09853">
    <property type="entry name" value="DUF2080"/>
    <property type="match status" value="1"/>
</dbReference>
<accession>A0A166FB13</accession>
<dbReference type="EMBL" id="LWMT01000016">
    <property type="protein sequence ID" value="KZX17485.1"/>
    <property type="molecule type" value="Genomic_DNA"/>
</dbReference>
<organism evidence="1 2">
    <name type="scientific">Methanobrevibacter filiformis</name>
    <dbReference type="NCBI Taxonomy" id="55758"/>
    <lineage>
        <taxon>Archaea</taxon>
        <taxon>Methanobacteriati</taxon>
        <taxon>Methanobacteriota</taxon>
        <taxon>Methanomada group</taxon>
        <taxon>Methanobacteria</taxon>
        <taxon>Methanobacteriales</taxon>
        <taxon>Methanobacteriaceae</taxon>
        <taxon>Methanobrevibacter</taxon>
    </lineage>
</organism>
<protein>
    <submittedName>
        <fullName evidence="1">Uncharacterized protein</fullName>
    </submittedName>
</protein>
<dbReference type="AlphaFoldDB" id="A0A166FB13"/>
<evidence type="ECO:0000313" key="2">
    <source>
        <dbReference type="Proteomes" id="UP000077066"/>
    </source>
</evidence>
<proteinExistence type="predicted"/>
<reference evidence="1 2" key="1">
    <citation type="submission" date="2016-04" db="EMBL/GenBank/DDBJ databases">
        <title>Genome sequence of Methanobrevibacter filiformis DSM 11501.</title>
        <authorList>
            <person name="Poehlein A."/>
            <person name="Seedorf H."/>
            <person name="Daniel R."/>
        </authorList>
    </citation>
    <scope>NUCLEOTIDE SEQUENCE [LARGE SCALE GENOMIC DNA]</scope>
    <source>
        <strain evidence="1 2">DSM 11501</strain>
    </source>
</reference>
<dbReference type="PATRIC" id="fig|55758.3.peg.161"/>
<dbReference type="OrthoDB" id="109730at2157"/>
<dbReference type="Proteomes" id="UP000077066">
    <property type="component" value="Unassembled WGS sequence"/>
</dbReference>
<evidence type="ECO:0000313" key="1">
    <source>
        <dbReference type="EMBL" id="KZX17485.1"/>
    </source>
</evidence>
<dbReference type="RefSeq" id="WP_066970498.1">
    <property type="nucleotide sequence ID" value="NZ_LWMT01000016.1"/>
</dbReference>
<sequence length="84" mass="9733">MKTSQYPNVYYNKNTGKWTAELKRKGKTILNESFDNEYDAHLAVEEKMKLENIMIKTVKPVGGTAHVLVPRKWIGREVQIILLD</sequence>
<dbReference type="NCBIfam" id="NF033496">
    <property type="entry name" value="DUF2080_fam_acc"/>
    <property type="match status" value="1"/>
</dbReference>
<comment type="caution">
    <text evidence="1">The sequence shown here is derived from an EMBL/GenBank/DDBJ whole genome shotgun (WGS) entry which is preliminary data.</text>
</comment>
<dbReference type="InterPro" id="IPR019205">
    <property type="entry name" value="DUF2080_transposon-encoded"/>
</dbReference>